<feature type="domain" description="Protein kinase" evidence="1">
    <location>
        <begin position="18"/>
        <end position="110"/>
    </location>
</feature>
<evidence type="ECO:0000313" key="2">
    <source>
        <dbReference type="Proteomes" id="UP000050741"/>
    </source>
</evidence>
<proteinExistence type="predicted"/>
<dbReference type="SUPFAM" id="SSF56112">
    <property type="entry name" value="Protein kinase-like (PK-like)"/>
    <property type="match status" value="1"/>
</dbReference>
<dbReference type="InterPro" id="IPR000719">
    <property type="entry name" value="Prot_kinase_dom"/>
</dbReference>
<name>A0A183CGR9_GLOPA</name>
<reference evidence="3" key="2">
    <citation type="submission" date="2016-06" db="UniProtKB">
        <authorList>
            <consortium name="WormBaseParasite"/>
        </authorList>
    </citation>
    <scope>IDENTIFICATION</scope>
</reference>
<dbReference type="WBParaSite" id="GPLIN_001207400">
    <property type="protein sequence ID" value="GPLIN_001207400"/>
    <property type="gene ID" value="GPLIN_001207400"/>
</dbReference>
<dbReference type="Proteomes" id="UP000050741">
    <property type="component" value="Unassembled WGS sequence"/>
</dbReference>
<evidence type="ECO:0000259" key="1">
    <source>
        <dbReference type="PROSITE" id="PS50011"/>
    </source>
</evidence>
<sequence length="110" mass="12915">MQILRLKHDNQNKINEYYVLPKPISGGATSRVFHASPLDAVDIDGKPIKQCVTIKSVMLDLLPPEVMNDIRKEQQFLEVFRKKTHNKHIIHLFDEFEDTTKNRLIFVMER</sequence>
<reference evidence="2" key="1">
    <citation type="submission" date="2014-05" db="EMBL/GenBank/DDBJ databases">
        <title>The genome and life-stage specific transcriptomes of Globodera pallida elucidate key aspects of plant parasitism by a cyst nematode.</title>
        <authorList>
            <person name="Cotton J.A."/>
            <person name="Lilley C.J."/>
            <person name="Jones L.M."/>
            <person name="Kikuchi T."/>
            <person name="Reid A.J."/>
            <person name="Thorpe P."/>
            <person name="Tsai I.J."/>
            <person name="Beasley H."/>
            <person name="Blok V."/>
            <person name="Cock P.J.A."/>
            <person name="Van den Akker S.E."/>
            <person name="Holroyd N."/>
            <person name="Hunt M."/>
            <person name="Mantelin S."/>
            <person name="Naghra H."/>
            <person name="Pain A."/>
            <person name="Palomares-Rius J.E."/>
            <person name="Zarowiecki M."/>
            <person name="Berriman M."/>
            <person name="Jones J.T."/>
            <person name="Urwin P.E."/>
        </authorList>
    </citation>
    <scope>NUCLEOTIDE SEQUENCE [LARGE SCALE GENOMIC DNA]</scope>
    <source>
        <strain evidence="2">Lindley</strain>
    </source>
</reference>
<keyword evidence="2" id="KW-1185">Reference proteome</keyword>
<evidence type="ECO:0000313" key="3">
    <source>
        <dbReference type="WBParaSite" id="GPLIN_001207400"/>
    </source>
</evidence>
<dbReference type="GO" id="GO:0005524">
    <property type="term" value="F:ATP binding"/>
    <property type="evidence" value="ECO:0007669"/>
    <property type="project" value="InterPro"/>
</dbReference>
<dbReference type="InterPro" id="IPR011009">
    <property type="entry name" value="Kinase-like_dom_sf"/>
</dbReference>
<organism evidence="2 3">
    <name type="scientific">Globodera pallida</name>
    <name type="common">Potato cyst nematode worm</name>
    <name type="synonym">Heterodera pallida</name>
    <dbReference type="NCBI Taxonomy" id="36090"/>
    <lineage>
        <taxon>Eukaryota</taxon>
        <taxon>Metazoa</taxon>
        <taxon>Ecdysozoa</taxon>
        <taxon>Nematoda</taxon>
        <taxon>Chromadorea</taxon>
        <taxon>Rhabditida</taxon>
        <taxon>Tylenchina</taxon>
        <taxon>Tylenchomorpha</taxon>
        <taxon>Tylenchoidea</taxon>
        <taxon>Heteroderidae</taxon>
        <taxon>Heteroderinae</taxon>
        <taxon>Globodera</taxon>
    </lineage>
</organism>
<dbReference type="AlphaFoldDB" id="A0A183CGR9"/>
<accession>A0A183CGR9</accession>
<protein>
    <submittedName>
        <fullName evidence="3">Protein kinase domain-containing protein</fullName>
    </submittedName>
</protein>
<dbReference type="Gene3D" id="3.30.200.20">
    <property type="entry name" value="Phosphorylase Kinase, domain 1"/>
    <property type="match status" value="1"/>
</dbReference>
<dbReference type="GO" id="GO:0004672">
    <property type="term" value="F:protein kinase activity"/>
    <property type="evidence" value="ECO:0007669"/>
    <property type="project" value="InterPro"/>
</dbReference>
<dbReference type="PROSITE" id="PS50011">
    <property type="entry name" value="PROTEIN_KINASE_DOM"/>
    <property type="match status" value="1"/>
</dbReference>